<dbReference type="GO" id="GO:0020037">
    <property type="term" value="F:heme binding"/>
    <property type="evidence" value="ECO:0007669"/>
    <property type="project" value="InterPro"/>
</dbReference>
<dbReference type="AlphaFoldDB" id="A0P5Q7"/>
<dbReference type="GO" id="GO:0017004">
    <property type="term" value="P:cytochrome complex assembly"/>
    <property type="evidence" value="ECO:0007669"/>
    <property type="project" value="InterPro"/>
</dbReference>
<dbReference type="PANTHER" id="PTHR38034:SF1">
    <property type="entry name" value="INNER MEMBRANE PROTEIN YPJD"/>
    <property type="match status" value="1"/>
</dbReference>
<reference evidence="3 4" key="1">
    <citation type="submission" date="2006-11" db="EMBL/GenBank/DDBJ databases">
        <authorList>
            <person name="Giovannoni S."/>
            <person name="Vergin K."/>
            <person name="Ferriera S."/>
            <person name="Johnson J."/>
            <person name="Kravitz S."/>
            <person name="Beeson K."/>
            <person name="Sutton G."/>
            <person name="Rogers Y.-H."/>
            <person name="Friedman R."/>
            <person name="Frazier M."/>
            <person name="Venter J.C."/>
        </authorList>
    </citation>
    <scope>NUCLEOTIDE SEQUENCE [LARGE SCALE GENOMIC DNA]</scope>
    <source>
        <strain evidence="3 4">HTCC2181</strain>
    </source>
</reference>
<feature type="transmembrane region" description="Helical" evidence="1">
    <location>
        <begin position="31"/>
        <end position="49"/>
    </location>
</feature>
<keyword evidence="1" id="KW-0472">Membrane</keyword>
<gene>
    <name evidence="3" type="ORF">MB2181_02300</name>
</gene>
<comment type="caution">
    <text evidence="3">The sequence shown here is derived from an EMBL/GenBank/DDBJ whole genome shotgun (WGS) entry which is preliminary data.</text>
</comment>
<accession>A0P5Q7</accession>
<dbReference type="Proteomes" id="UP000054262">
    <property type="component" value="Unassembled WGS sequence"/>
</dbReference>
<proteinExistence type="predicted"/>
<protein>
    <submittedName>
        <fullName evidence="3">Cytochrome c assembly protein</fullName>
    </submittedName>
</protein>
<dbReference type="Pfam" id="PF01578">
    <property type="entry name" value="Cytochrom_C_asm"/>
    <property type="match status" value="1"/>
</dbReference>
<feature type="transmembrane region" description="Helical" evidence="1">
    <location>
        <begin position="118"/>
        <end position="147"/>
    </location>
</feature>
<keyword evidence="1" id="KW-1133">Transmembrane helix</keyword>
<feature type="transmembrane region" description="Helical" evidence="1">
    <location>
        <begin position="6"/>
        <end position="24"/>
    </location>
</feature>
<feature type="transmembrane region" description="Helical" evidence="1">
    <location>
        <begin position="88"/>
        <end position="106"/>
    </location>
</feature>
<evidence type="ECO:0000313" key="3">
    <source>
        <dbReference type="EMBL" id="EAV46867.1"/>
    </source>
</evidence>
<feature type="domain" description="Cytochrome c assembly protein" evidence="2">
    <location>
        <begin position="41"/>
        <end position="262"/>
    </location>
</feature>
<feature type="transmembrane region" description="Helical" evidence="1">
    <location>
        <begin position="237"/>
        <end position="254"/>
    </location>
</feature>
<feature type="transmembrane region" description="Helical" evidence="1">
    <location>
        <begin position="61"/>
        <end position="79"/>
    </location>
</feature>
<feature type="transmembrane region" description="Helical" evidence="1">
    <location>
        <begin position="210"/>
        <end position="230"/>
    </location>
</feature>
<evidence type="ECO:0000256" key="1">
    <source>
        <dbReference type="SAM" id="Phobius"/>
    </source>
</evidence>
<organism evidence="3 4">
    <name type="scientific">Methylophilales bacterium HTCC2181</name>
    <dbReference type="NCBI Taxonomy" id="383631"/>
    <lineage>
        <taxon>Bacteria</taxon>
        <taxon>Pseudomonadati</taxon>
        <taxon>Pseudomonadota</taxon>
        <taxon>Betaproteobacteria</taxon>
        <taxon>Nitrosomonadales</taxon>
        <taxon>OM43 clade</taxon>
    </lineage>
</organism>
<keyword evidence="4" id="KW-1185">Reference proteome</keyword>
<evidence type="ECO:0000259" key="2">
    <source>
        <dbReference type="Pfam" id="PF01578"/>
    </source>
</evidence>
<dbReference type="EMBL" id="AAUX01000001">
    <property type="protein sequence ID" value="EAV46867.1"/>
    <property type="molecule type" value="Genomic_DNA"/>
</dbReference>
<dbReference type="PANTHER" id="PTHR38034">
    <property type="entry name" value="INNER MEMBRANE PROTEIN YPJD"/>
    <property type="match status" value="1"/>
</dbReference>
<sequence>MAYWNLLSATLLLYFLPCIPLGDIKNQNTRLLVNGALFLGLMSHAALVYVSTFSQGVDLNFSNALLIISWVTVFLYWLINFHAAHKGFQFLTLVPALVILTMNPLLNGHHYLSDSYSFAALIHIVVALLGYSLLAFGAIFSIFLLFIETNLRNKLSSGTLFSSDSSILTLESHLFAIYWVGFFLLTITMVTGIFFTERLFGTPLMINHKLIFSVLAWLIYGSLLLARAIFGWRGKKAINFSLMAFIFLFLSYLGSKFVLEILLP</sequence>
<dbReference type="OrthoDB" id="9780793at2"/>
<dbReference type="InterPro" id="IPR002541">
    <property type="entry name" value="Cyt_c_assembly"/>
</dbReference>
<evidence type="ECO:0000313" key="4">
    <source>
        <dbReference type="Proteomes" id="UP000054262"/>
    </source>
</evidence>
<name>A0P5Q7_9PROT</name>
<keyword evidence="1" id="KW-0812">Transmembrane</keyword>
<feature type="transmembrane region" description="Helical" evidence="1">
    <location>
        <begin position="175"/>
        <end position="195"/>
    </location>
</feature>
<dbReference type="InterPro" id="IPR052372">
    <property type="entry name" value="YpjD/HemX"/>
</dbReference>